<dbReference type="InterPro" id="IPR025202">
    <property type="entry name" value="PLD-like_dom"/>
</dbReference>
<dbReference type="InterPro" id="IPR001736">
    <property type="entry name" value="PLipase_D/transphosphatidylase"/>
</dbReference>
<accession>A0A2M9BNG0</accession>
<evidence type="ECO:0000256" key="3">
    <source>
        <dbReference type="ARBA" id="ARBA00022840"/>
    </source>
</evidence>
<dbReference type="OrthoDB" id="9814088at2"/>
<keyword evidence="1" id="KW-0547">Nucleotide-binding</keyword>
<dbReference type="Gene3D" id="3.40.50.300">
    <property type="entry name" value="P-loop containing nucleotide triphosphate hydrolases"/>
    <property type="match status" value="2"/>
</dbReference>
<feature type="domain" description="Helicase C-terminal" evidence="5">
    <location>
        <begin position="598"/>
        <end position="770"/>
    </location>
</feature>
<name>A0A2M9BNG0_9BACT</name>
<dbReference type="Pfam" id="PF00271">
    <property type="entry name" value="Helicase_C"/>
    <property type="match status" value="1"/>
</dbReference>
<dbReference type="SUPFAM" id="SSF56024">
    <property type="entry name" value="Phospholipase D/nuclease"/>
    <property type="match status" value="1"/>
</dbReference>
<sequence>MNSIPLDIADDAAGRPALAVGPGAGMIMAKHCLPQAKDTIRLASVYFSLTGYDLTRHLMSGGATLRILIGQDDEPKAHRAVLKEILADLGQCERPLTEAIEDLVHRMEAGQFFIREARGYTTSYGYHCKFYLMDGSIGWHGSTNFSGRGLRDSAEQASLLTDPQQIALLARWFDEVAAHGRDLLAELLARLQAWLRMAMPFEIYLKVLAAVRRLEEPSRRPQADLPTHYQQLLISRAVRQLTEFSGALVVAATGLGKTVLGAEVVAHCRARGLTRRCIVIGPAGLRKQWLRHVCEDRDIKADYFSLETLFQPNSENEEHQIELLRQKLQTADTHTLLLIDEVHTYRNQWLRESLQAESSRVFTRLVPAIQQQGLHVLLLTATVYGTDFGNLKSLLHMLPLQPKSAAQPGTEWEARTAAQFAMLPIVTVFGIPHVLQLARERGDVDELERVYVEFNKQRCYLPPELHLYAPRYQLPCETAMQRALDEERFASTKHVLHAYFSEQMRLEKGTTNSLFNDAIEAWLSSPWALAQNLARNLATPGQRDPVPDNLPDAEAPRPYGYALKQKQSTRYQVLAPLLDQCTQESYTHNHKFGLLRTIVQRACLDYTGPSTGKVLVFVNRWATAIYLVKGLAYIFGANLRVASTVIELANGTAELLLSSKRNKILRDFAPVAHKRPAGSGFDYHVLICTDADGKGVNLQDADTLVHYDLPTAADELYQRVGRLLRLTPNPNRRISIYTLEPALGYANQGELLTVASKSQQKIATLLNRLQRRHDHSQSIMATSVRGRQEYTQEPLENASVIMTVDLMTDPTFIEATDAPAQAELRHLSVLSRYRDIANNLPENGLHSARAYQGSQARIIVLLLVAGHYNLFRYNLKLEKLEKPTEEEMLEQLACEVDTERVALPTSLVENSANVAIQVWCSMNGLPLEGAIKVCALYLDPRGMINRGPNRLFS</sequence>
<dbReference type="GO" id="GO:0016787">
    <property type="term" value="F:hydrolase activity"/>
    <property type="evidence" value="ECO:0007669"/>
    <property type="project" value="UniProtKB-KW"/>
</dbReference>
<dbReference type="Proteomes" id="UP000228535">
    <property type="component" value="Unassembled WGS sequence"/>
</dbReference>
<organism evidence="6 7">
    <name type="scientific">Hymenobacter chitinivorans DSM 11115</name>
    <dbReference type="NCBI Taxonomy" id="1121954"/>
    <lineage>
        <taxon>Bacteria</taxon>
        <taxon>Pseudomonadati</taxon>
        <taxon>Bacteroidota</taxon>
        <taxon>Cytophagia</taxon>
        <taxon>Cytophagales</taxon>
        <taxon>Hymenobacteraceae</taxon>
        <taxon>Hymenobacter</taxon>
    </lineage>
</organism>
<evidence type="ECO:0000259" key="4">
    <source>
        <dbReference type="PROSITE" id="PS50035"/>
    </source>
</evidence>
<evidence type="ECO:0000256" key="2">
    <source>
        <dbReference type="ARBA" id="ARBA00022801"/>
    </source>
</evidence>
<protein>
    <submittedName>
        <fullName evidence="6">Type III restriction/modification enzyme restriction subunit</fullName>
    </submittedName>
</protein>
<dbReference type="Pfam" id="PF04851">
    <property type="entry name" value="ResIII"/>
    <property type="match status" value="1"/>
</dbReference>
<comment type="caution">
    <text evidence="6">The sequence shown here is derived from an EMBL/GenBank/DDBJ whole genome shotgun (WGS) entry which is preliminary data.</text>
</comment>
<dbReference type="EMBL" id="PGFA01000001">
    <property type="protein sequence ID" value="PJJ59476.1"/>
    <property type="molecule type" value="Genomic_DNA"/>
</dbReference>
<gene>
    <name evidence="6" type="ORF">CLV45_0895</name>
</gene>
<feature type="domain" description="PLD phosphodiesterase" evidence="4">
    <location>
        <begin position="122"/>
        <end position="149"/>
    </location>
</feature>
<dbReference type="SMART" id="SM00490">
    <property type="entry name" value="HELICc"/>
    <property type="match status" value="1"/>
</dbReference>
<dbReference type="GO" id="GO:0006793">
    <property type="term" value="P:phosphorus metabolic process"/>
    <property type="evidence" value="ECO:0007669"/>
    <property type="project" value="UniProtKB-ARBA"/>
</dbReference>
<dbReference type="InterPro" id="IPR027417">
    <property type="entry name" value="P-loop_NTPase"/>
</dbReference>
<dbReference type="InterPro" id="IPR001650">
    <property type="entry name" value="Helicase_C-like"/>
</dbReference>
<evidence type="ECO:0000313" key="7">
    <source>
        <dbReference type="Proteomes" id="UP000228535"/>
    </source>
</evidence>
<dbReference type="RefSeq" id="WP_100335194.1">
    <property type="nucleotide sequence ID" value="NZ_PGFA01000001.1"/>
</dbReference>
<dbReference type="PANTHER" id="PTHR24031">
    <property type="entry name" value="RNA HELICASE"/>
    <property type="match status" value="1"/>
</dbReference>
<evidence type="ECO:0000259" key="5">
    <source>
        <dbReference type="PROSITE" id="PS51194"/>
    </source>
</evidence>
<dbReference type="Pfam" id="PF13091">
    <property type="entry name" value="PLDc_2"/>
    <property type="match status" value="1"/>
</dbReference>
<evidence type="ECO:0000313" key="6">
    <source>
        <dbReference type="EMBL" id="PJJ59476.1"/>
    </source>
</evidence>
<dbReference type="PROSITE" id="PS50035">
    <property type="entry name" value="PLD"/>
    <property type="match status" value="1"/>
</dbReference>
<dbReference type="PROSITE" id="PS51194">
    <property type="entry name" value="HELICASE_CTER"/>
    <property type="match status" value="1"/>
</dbReference>
<dbReference type="Gene3D" id="3.30.870.10">
    <property type="entry name" value="Endonuclease Chain A"/>
    <property type="match status" value="1"/>
</dbReference>
<dbReference type="InterPro" id="IPR006935">
    <property type="entry name" value="Helicase/UvrB_N"/>
</dbReference>
<dbReference type="GO" id="GO:0005524">
    <property type="term" value="F:ATP binding"/>
    <property type="evidence" value="ECO:0007669"/>
    <property type="project" value="UniProtKB-KW"/>
</dbReference>
<keyword evidence="7" id="KW-1185">Reference proteome</keyword>
<dbReference type="SUPFAM" id="SSF52540">
    <property type="entry name" value="P-loop containing nucleoside triphosphate hydrolases"/>
    <property type="match status" value="1"/>
</dbReference>
<keyword evidence="2" id="KW-0378">Hydrolase</keyword>
<reference evidence="6 7" key="1">
    <citation type="submission" date="2017-11" db="EMBL/GenBank/DDBJ databases">
        <title>Genomic Encyclopedia of Archaeal and Bacterial Type Strains, Phase II (KMG-II): From Individual Species to Whole Genera.</title>
        <authorList>
            <person name="Goeker M."/>
        </authorList>
    </citation>
    <scope>NUCLEOTIDE SEQUENCE [LARGE SCALE GENOMIC DNA]</scope>
    <source>
        <strain evidence="6 7">DSM 11115</strain>
    </source>
</reference>
<evidence type="ECO:0000256" key="1">
    <source>
        <dbReference type="ARBA" id="ARBA00022741"/>
    </source>
</evidence>
<keyword evidence="3" id="KW-0067">ATP-binding</keyword>
<proteinExistence type="predicted"/>
<dbReference type="GO" id="GO:0003677">
    <property type="term" value="F:DNA binding"/>
    <property type="evidence" value="ECO:0007669"/>
    <property type="project" value="InterPro"/>
</dbReference>
<dbReference type="AlphaFoldDB" id="A0A2M9BNG0"/>